<dbReference type="Pfam" id="PF00196">
    <property type="entry name" value="GerE"/>
    <property type="match status" value="1"/>
</dbReference>
<name>A0A3M2M358_9ACTN</name>
<feature type="domain" description="HTH luxR-type" evidence="1">
    <location>
        <begin position="250"/>
        <end position="315"/>
    </location>
</feature>
<dbReference type="SUPFAM" id="SSF46785">
    <property type="entry name" value="Winged helix' DNA-binding domain"/>
    <property type="match status" value="1"/>
</dbReference>
<comment type="caution">
    <text evidence="2">The sequence shown here is derived from an EMBL/GenBank/DDBJ whole genome shotgun (WGS) entry which is preliminary data.</text>
</comment>
<dbReference type="InterPro" id="IPR051797">
    <property type="entry name" value="TrmB-like"/>
</dbReference>
<dbReference type="Proteomes" id="UP000282674">
    <property type="component" value="Unassembled WGS sequence"/>
</dbReference>
<dbReference type="InterPro" id="IPR002831">
    <property type="entry name" value="Tscrpt_reg_TrmB_N"/>
</dbReference>
<dbReference type="CDD" id="cd06170">
    <property type="entry name" value="LuxR_C_like"/>
    <property type="match status" value="1"/>
</dbReference>
<sequence>MLEAFGVTKADEGIYRLLLRHPPLTRDELAERAGLTSAELGPVLARLEELALVNPLPGAPVRLAATRPDAAVEMLATRWQERVTSARATARALLAELPVDARHRPEDQVEILFGQDAVAARFDRLQRAAWHEVLVLDRPPYAQEPSEPNQAELEMLARGVRVRGLYAPEALEVPGAFETFAQTIAAGEEARLHVDIPLKLAIADGRTAILPFSSDEREMVDSAFVIHAGNLLDALVRLFELLWASAIPIPGQDAPIETDLDRQLLTLLAAGLKDDATARQLGISVRTLNRRVSELMQRLGVRTRFQAGLQAARDLDGRS</sequence>
<evidence type="ECO:0000313" key="2">
    <source>
        <dbReference type="EMBL" id="RMI44047.1"/>
    </source>
</evidence>
<dbReference type="InterPro" id="IPR036390">
    <property type="entry name" value="WH_DNA-bd_sf"/>
</dbReference>
<dbReference type="AlphaFoldDB" id="A0A3M2M358"/>
<protein>
    <submittedName>
        <fullName evidence="2">LuxR family transcriptional regulator</fullName>
    </submittedName>
</protein>
<organism evidence="2 3">
    <name type="scientific">Actinomadura harenae</name>
    <dbReference type="NCBI Taxonomy" id="2483351"/>
    <lineage>
        <taxon>Bacteria</taxon>
        <taxon>Bacillati</taxon>
        <taxon>Actinomycetota</taxon>
        <taxon>Actinomycetes</taxon>
        <taxon>Streptosporangiales</taxon>
        <taxon>Thermomonosporaceae</taxon>
        <taxon>Actinomadura</taxon>
    </lineage>
</organism>
<dbReference type="SMART" id="SM00421">
    <property type="entry name" value="HTH_LUXR"/>
    <property type="match status" value="1"/>
</dbReference>
<dbReference type="Pfam" id="PF01978">
    <property type="entry name" value="TrmB"/>
    <property type="match status" value="1"/>
</dbReference>
<keyword evidence="3" id="KW-1185">Reference proteome</keyword>
<accession>A0A3M2M358</accession>
<dbReference type="EMBL" id="RFFG01000021">
    <property type="protein sequence ID" value="RMI44047.1"/>
    <property type="molecule type" value="Genomic_DNA"/>
</dbReference>
<dbReference type="Gene3D" id="1.10.10.10">
    <property type="entry name" value="Winged helix-like DNA-binding domain superfamily/Winged helix DNA-binding domain"/>
    <property type="match status" value="2"/>
</dbReference>
<dbReference type="InterPro" id="IPR016032">
    <property type="entry name" value="Sig_transdc_resp-reg_C-effctor"/>
</dbReference>
<dbReference type="InterPro" id="IPR000792">
    <property type="entry name" value="Tscrpt_reg_LuxR_C"/>
</dbReference>
<dbReference type="PANTHER" id="PTHR34293:SF1">
    <property type="entry name" value="HTH-TYPE TRANSCRIPTIONAL REGULATOR TRMBL2"/>
    <property type="match status" value="1"/>
</dbReference>
<dbReference type="PROSITE" id="PS50043">
    <property type="entry name" value="HTH_LUXR_2"/>
    <property type="match status" value="1"/>
</dbReference>
<evidence type="ECO:0000313" key="3">
    <source>
        <dbReference type="Proteomes" id="UP000282674"/>
    </source>
</evidence>
<dbReference type="GO" id="GO:0006355">
    <property type="term" value="P:regulation of DNA-templated transcription"/>
    <property type="evidence" value="ECO:0007669"/>
    <property type="project" value="InterPro"/>
</dbReference>
<dbReference type="SUPFAM" id="SSF46894">
    <property type="entry name" value="C-terminal effector domain of the bipartite response regulators"/>
    <property type="match status" value="1"/>
</dbReference>
<proteinExistence type="predicted"/>
<dbReference type="PANTHER" id="PTHR34293">
    <property type="entry name" value="HTH-TYPE TRANSCRIPTIONAL REGULATOR TRMBL2"/>
    <property type="match status" value="1"/>
</dbReference>
<dbReference type="GO" id="GO:0003677">
    <property type="term" value="F:DNA binding"/>
    <property type="evidence" value="ECO:0007669"/>
    <property type="project" value="InterPro"/>
</dbReference>
<dbReference type="OrthoDB" id="5932488at2"/>
<reference evidence="2 3" key="1">
    <citation type="submission" date="2018-10" db="EMBL/GenBank/DDBJ databases">
        <title>Isolation from soil.</title>
        <authorList>
            <person name="Hu J."/>
        </authorList>
    </citation>
    <scope>NUCLEOTIDE SEQUENCE [LARGE SCALE GENOMIC DNA]</scope>
    <source>
        <strain evidence="2 3">NEAU-Ht49</strain>
    </source>
</reference>
<evidence type="ECO:0000259" key="1">
    <source>
        <dbReference type="PROSITE" id="PS50043"/>
    </source>
</evidence>
<dbReference type="RefSeq" id="WP_122194824.1">
    <property type="nucleotide sequence ID" value="NZ_JBHSKC010000025.1"/>
</dbReference>
<dbReference type="InterPro" id="IPR036388">
    <property type="entry name" value="WH-like_DNA-bd_sf"/>
</dbReference>
<gene>
    <name evidence="2" type="ORF">EBO15_14085</name>
</gene>